<feature type="active site" evidence="1">
    <location>
        <position position="223"/>
    </location>
</feature>
<evidence type="ECO:0000256" key="1">
    <source>
        <dbReference type="PIRSR" id="PIRSR637460-1"/>
    </source>
</evidence>
<protein>
    <submittedName>
        <fullName evidence="4">Lipase</fullName>
    </submittedName>
</protein>
<evidence type="ECO:0000313" key="5">
    <source>
        <dbReference type="Proteomes" id="UP000460221"/>
    </source>
</evidence>
<reference evidence="4 5" key="1">
    <citation type="submission" date="2019-11" db="EMBL/GenBank/DDBJ databases">
        <authorList>
            <person name="Jiang L.-Q."/>
        </authorList>
    </citation>
    <scope>NUCLEOTIDE SEQUENCE [LARGE SCALE GENOMIC DNA]</scope>
    <source>
        <strain evidence="4 5">YIM 132087</strain>
    </source>
</reference>
<dbReference type="EMBL" id="WLYK01000005">
    <property type="protein sequence ID" value="MTD14845.1"/>
    <property type="molecule type" value="Genomic_DNA"/>
</dbReference>
<gene>
    <name evidence="4" type="ORF">GIS00_12925</name>
</gene>
<evidence type="ECO:0000259" key="3">
    <source>
        <dbReference type="Pfam" id="PF13472"/>
    </source>
</evidence>
<dbReference type="GO" id="GO:0019433">
    <property type="term" value="P:triglyceride catabolic process"/>
    <property type="evidence" value="ECO:0007669"/>
    <property type="project" value="TreeGrafter"/>
</dbReference>
<dbReference type="PANTHER" id="PTHR37981:SF1">
    <property type="entry name" value="SGNH HYDROLASE-TYPE ESTERASE DOMAIN-CONTAINING PROTEIN"/>
    <property type="match status" value="1"/>
</dbReference>
<feature type="active site" description="Nucleophile" evidence="1">
    <location>
        <position position="16"/>
    </location>
</feature>
<evidence type="ECO:0000256" key="2">
    <source>
        <dbReference type="PIRSR" id="PIRSR637460-2"/>
    </source>
</evidence>
<name>A0A7K1FL28_9ACTN</name>
<feature type="domain" description="SGNH hydrolase-type esterase" evidence="3">
    <location>
        <begin position="12"/>
        <end position="230"/>
    </location>
</feature>
<dbReference type="AlphaFoldDB" id="A0A7K1FL28"/>
<dbReference type="Gene3D" id="3.40.50.1110">
    <property type="entry name" value="SGNH hydrolase"/>
    <property type="match status" value="1"/>
</dbReference>
<dbReference type="InterPro" id="IPR036514">
    <property type="entry name" value="SGNH_hydro_sf"/>
</dbReference>
<dbReference type="CDD" id="cd01823">
    <property type="entry name" value="SEST_like"/>
    <property type="match status" value="1"/>
</dbReference>
<accession>A0A7K1FL28</accession>
<comment type="caution">
    <text evidence="4">The sequence shown here is derived from an EMBL/GenBank/DDBJ whole genome shotgun (WGS) entry which is preliminary data.</text>
</comment>
<dbReference type="Proteomes" id="UP000460221">
    <property type="component" value="Unassembled WGS sequence"/>
</dbReference>
<evidence type="ECO:0000313" key="4">
    <source>
        <dbReference type="EMBL" id="MTD14845.1"/>
    </source>
</evidence>
<dbReference type="SUPFAM" id="SSF52266">
    <property type="entry name" value="SGNH hydrolase"/>
    <property type="match status" value="1"/>
</dbReference>
<dbReference type="InterPro" id="IPR013830">
    <property type="entry name" value="SGNH_hydro"/>
</dbReference>
<feature type="disulfide bond" evidence="2">
    <location>
        <begin position="157"/>
        <end position="203"/>
    </location>
</feature>
<dbReference type="PANTHER" id="PTHR37981">
    <property type="entry name" value="LIPASE 2"/>
    <property type="match status" value="1"/>
</dbReference>
<proteinExistence type="predicted"/>
<dbReference type="Pfam" id="PF13472">
    <property type="entry name" value="Lipase_GDSL_2"/>
    <property type="match status" value="1"/>
</dbReference>
<dbReference type="InterPro" id="IPR037460">
    <property type="entry name" value="SEST-like"/>
</dbReference>
<sequence length="242" mass="23998">MASAAGPVDYVALGDSYSSGTGAGAYTNSSCQRTNAAYPALYASAAKVASFSFVACGGATTSTVSTKQLGTLTAATDLVTITVGGNDIGFGNAMTTCTLQSPAACATAVNKSTATATKSLPAKLDAIYAKIKAKAPNAKLVVLGYPELYPATPKGMCGFMQAPSQVTLNNATVILNGVLAAAAARAGATYADVTEDFDGHELCSTSTAFVTGINFAAIGSSYHPTAAGQKSGYLAGLVGAIG</sequence>
<feature type="disulfide bond" evidence="2">
    <location>
        <begin position="31"/>
        <end position="56"/>
    </location>
</feature>
<keyword evidence="2" id="KW-1015">Disulfide bond</keyword>
<organism evidence="4 5">
    <name type="scientific">Nakamurella alba</name>
    <dbReference type="NCBI Taxonomy" id="2665158"/>
    <lineage>
        <taxon>Bacteria</taxon>
        <taxon>Bacillati</taxon>
        <taxon>Actinomycetota</taxon>
        <taxon>Actinomycetes</taxon>
        <taxon>Nakamurellales</taxon>
        <taxon>Nakamurellaceae</taxon>
        <taxon>Nakamurella</taxon>
    </lineage>
</organism>
<dbReference type="GO" id="GO:0004806">
    <property type="term" value="F:triacylglycerol lipase activity"/>
    <property type="evidence" value="ECO:0007669"/>
    <property type="project" value="TreeGrafter"/>
</dbReference>
<feature type="disulfide bond" evidence="2">
    <location>
        <begin position="97"/>
        <end position="105"/>
    </location>
</feature>
<keyword evidence="5" id="KW-1185">Reference proteome</keyword>